<protein>
    <submittedName>
        <fullName evidence="3">Uncharacterized protein</fullName>
    </submittedName>
</protein>
<keyword evidence="2" id="KW-0472">Membrane</keyword>
<comment type="caution">
    <text evidence="3">The sequence shown here is derived from an EMBL/GenBank/DDBJ whole genome shotgun (WGS) entry which is preliminary data.</text>
</comment>
<reference evidence="3 4" key="1">
    <citation type="submission" date="2020-08" db="EMBL/GenBank/DDBJ databases">
        <title>Sequencing the genomes of 1000 actinobacteria strains.</title>
        <authorList>
            <person name="Klenk H.-P."/>
        </authorList>
    </citation>
    <scope>NUCLEOTIDE SEQUENCE [LARGE SCALE GENOMIC DNA]</scope>
    <source>
        <strain evidence="3 4">DSM 44230</strain>
    </source>
</reference>
<feature type="compositionally biased region" description="Basic and acidic residues" evidence="1">
    <location>
        <begin position="85"/>
        <end position="100"/>
    </location>
</feature>
<feature type="compositionally biased region" description="Basic and acidic residues" evidence="1">
    <location>
        <begin position="143"/>
        <end position="162"/>
    </location>
</feature>
<keyword evidence="2" id="KW-1133">Transmembrane helix</keyword>
<keyword evidence="2" id="KW-0812">Transmembrane</keyword>
<evidence type="ECO:0000256" key="2">
    <source>
        <dbReference type="SAM" id="Phobius"/>
    </source>
</evidence>
<accession>A0A7W7C5P8</accession>
<keyword evidence="4" id="KW-1185">Reference proteome</keyword>
<proteinExistence type="predicted"/>
<feature type="region of interest" description="Disordered" evidence="1">
    <location>
        <begin position="68"/>
        <end position="117"/>
    </location>
</feature>
<gene>
    <name evidence="3" type="ORF">HNR67_001105</name>
</gene>
<dbReference type="EMBL" id="JACHMH010000001">
    <property type="protein sequence ID" value="MBB4674987.1"/>
    <property type="molecule type" value="Genomic_DNA"/>
</dbReference>
<feature type="transmembrane region" description="Helical" evidence="2">
    <location>
        <begin position="122"/>
        <end position="141"/>
    </location>
</feature>
<organism evidence="3 4">
    <name type="scientific">Crossiella cryophila</name>
    <dbReference type="NCBI Taxonomy" id="43355"/>
    <lineage>
        <taxon>Bacteria</taxon>
        <taxon>Bacillati</taxon>
        <taxon>Actinomycetota</taxon>
        <taxon>Actinomycetes</taxon>
        <taxon>Pseudonocardiales</taxon>
        <taxon>Pseudonocardiaceae</taxon>
        <taxon>Crossiella</taxon>
    </lineage>
</organism>
<sequence>MDEVRTLARAGEQVGRALGTGIHVVRKRAERAGADGLKATRRASRRAEKKLAKRGLTPHQLAQNVADTAEEFSQEIGNRGRRARKELAKATKQARKDLGRRGRKAKKRLADRLDPKPKRRKWPFAVLLLGAAGAVAAVLLARRPQEVKPVVEETEDKREERPAGSPSDNGHRPATAHQK</sequence>
<dbReference type="AlphaFoldDB" id="A0A7W7C5P8"/>
<feature type="region of interest" description="Disordered" evidence="1">
    <location>
        <begin position="33"/>
        <end position="56"/>
    </location>
</feature>
<evidence type="ECO:0000313" key="3">
    <source>
        <dbReference type="EMBL" id="MBB4674987.1"/>
    </source>
</evidence>
<dbReference type="RefSeq" id="WP_185001030.1">
    <property type="nucleotide sequence ID" value="NZ_BAAAUI010000033.1"/>
</dbReference>
<name>A0A7W7C5P8_9PSEU</name>
<evidence type="ECO:0000313" key="4">
    <source>
        <dbReference type="Proteomes" id="UP000533598"/>
    </source>
</evidence>
<dbReference type="Proteomes" id="UP000533598">
    <property type="component" value="Unassembled WGS sequence"/>
</dbReference>
<feature type="region of interest" description="Disordered" evidence="1">
    <location>
        <begin position="141"/>
        <end position="179"/>
    </location>
</feature>
<evidence type="ECO:0000256" key="1">
    <source>
        <dbReference type="SAM" id="MobiDB-lite"/>
    </source>
</evidence>